<dbReference type="SUPFAM" id="SSF51905">
    <property type="entry name" value="FAD/NAD(P)-binding domain"/>
    <property type="match status" value="1"/>
</dbReference>
<comment type="cofactor">
    <cofactor evidence="1">
        <name>FAD</name>
        <dbReference type="ChEBI" id="CHEBI:57692"/>
    </cofactor>
</comment>
<keyword evidence="9" id="KW-1185">Reference proteome</keyword>
<evidence type="ECO:0000259" key="7">
    <source>
        <dbReference type="PROSITE" id="PS00624"/>
    </source>
</evidence>
<dbReference type="PIRSF" id="PIRSF000137">
    <property type="entry name" value="Alcohol_oxidase"/>
    <property type="match status" value="1"/>
</dbReference>
<name>A0ABT2M9G2_9MYCO</name>
<dbReference type="RefSeq" id="WP_260992921.1">
    <property type="nucleotide sequence ID" value="NZ_JAODWD010000002.1"/>
</dbReference>
<dbReference type="PROSITE" id="PS00624">
    <property type="entry name" value="GMC_OXRED_2"/>
    <property type="match status" value="1"/>
</dbReference>
<dbReference type="EMBL" id="JAODWD010000002">
    <property type="protein sequence ID" value="MCT7658896.1"/>
    <property type="molecule type" value="Genomic_DNA"/>
</dbReference>
<feature type="domain" description="Glucose-methanol-choline oxidoreductase N-terminal" evidence="7">
    <location>
        <begin position="252"/>
        <end position="266"/>
    </location>
</feature>
<protein>
    <submittedName>
        <fullName evidence="8">GMC family oxidoreductase N-terminal domain-containing protein</fullName>
    </submittedName>
</protein>
<keyword evidence="4 5" id="KW-0274">FAD</keyword>
<dbReference type="Gene3D" id="3.30.560.10">
    <property type="entry name" value="Glucose Oxidase, domain 3"/>
    <property type="match status" value="1"/>
</dbReference>
<sequence>MSTFDYIVLGAGSAGCVLANRLSEDPANQVLLIEAGGAAWNPYLFVPKIGARLHTSNRYAWHYETLPFGPNNTSEVWARGKVVGGSSAINGLVYNRGSREDYDDLERLGNQGWGWDSMLPVFKRMEDNRFGPSPTRGVGGPLTISTPPDEDTLCSEIVSAGARTGLRRVDDINEFEDERIAVAPATIRNGRRVSAASAFLNPVLNRPNLQVATKTVVDRLLLSNGRAEGVVARSGGSAFEVRARREVIVALGALGSPKLLQLSGIGPRDVLKAAGVPVYLERGNVGRRMREHRCMVNTYRLKENLGHNRQLGTPWAKAWTATKYLATGKGPLARPPGGEVLAIFKTQPHLDRVDGQLLAAPMSVNVAYAGDRPRVERYPGICAMGEILRPTSQGSLWITSADPDAALVVDPNFLTTDYDRRTGANVLRMMRRLFLESPIADRISYETGPGLDAQTDDELIDATLDGGSTGFHAMGTCAMGPDDEDVVDDRLRVRGIDGLRVVDLSVFPTMVSGNTNAPVMAIASRAADFILDRDTALMSGRAARRS</sequence>
<dbReference type="Pfam" id="PF05199">
    <property type="entry name" value="GMC_oxred_C"/>
    <property type="match status" value="1"/>
</dbReference>
<dbReference type="InterPro" id="IPR007867">
    <property type="entry name" value="GMC_OxRtase_C"/>
</dbReference>
<evidence type="ECO:0000256" key="5">
    <source>
        <dbReference type="RuleBase" id="RU003968"/>
    </source>
</evidence>
<gene>
    <name evidence="8" type="ORF">N4S67_10725</name>
</gene>
<evidence type="ECO:0000259" key="6">
    <source>
        <dbReference type="PROSITE" id="PS00623"/>
    </source>
</evidence>
<evidence type="ECO:0000313" key="8">
    <source>
        <dbReference type="EMBL" id="MCT7658896.1"/>
    </source>
</evidence>
<dbReference type="Gene3D" id="3.50.50.60">
    <property type="entry name" value="FAD/NAD(P)-binding domain"/>
    <property type="match status" value="1"/>
</dbReference>
<dbReference type="PANTHER" id="PTHR11552:SF147">
    <property type="entry name" value="CHOLINE DEHYDROGENASE, MITOCHONDRIAL"/>
    <property type="match status" value="1"/>
</dbReference>
<dbReference type="Proteomes" id="UP001206639">
    <property type="component" value="Unassembled WGS sequence"/>
</dbReference>
<accession>A0ABT2M9G2</accession>
<keyword evidence="3 5" id="KW-0285">Flavoprotein</keyword>
<evidence type="ECO:0000256" key="1">
    <source>
        <dbReference type="ARBA" id="ARBA00001974"/>
    </source>
</evidence>
<dbReference type="PROSITE" id="PS00623">
    <property type="entry name" value="GMC_OXRED_1"/>
    <property type="match status" value="1"/>
</dbReference>
<dbReference type="Pfam" id="PF00732">
    <property type="entry name" value="GMC_oxred_N"/>
    <property type="match status" value="1"/>
</dbReference>
<dbReference type="PANTHER" id="PTHR11552">
    <property type="entry name" value="GLUCOSE-METHANOL-CHOLINE GMC OXIDOREDUCTASE"/>
    <property type="match status" value="1"/>
</dbReference>
<dbReference type="InterPro" id="IPR012132">
    <property type="entry name" value="GMC_OxRdtase"/>
</dbReference>
<reference evidence="9" key="1">
    <citation type="submission" date="2023-07" db="EMBL/GenBank/DDBJ databases">
        <authorList>
            <person name="Deng Y."/>
            <person name="Zhang Y.-Q."/>
        </authorList>
    </citation>
    <scope>NUCLEOTIDE SEQUENCE [LARGE SCALE GENOMIC DNA]</scope>
    <source>
        <strain evidence="9">CPCC 205710</strain>
    </source>
</reference>
<evidence type="ECO:0000256" key="2">
    <source>
        <dbReference type="ARBA" id="ARBA00010790"/>
    </source>
</evidence>
<comment type="similarity">
    <text evidence="2 5">Belongs to the GMC oxidoreductase family.</text>
</comment>
<evidence type="ECO:0000256" key="4">
    <source>
        <dbReference type="ARBA" id="ARBA00022827"/>
    </source>
</evidence>
<organism evidence="8 9">
    <name type="scientific">Mycobacterium deserti</name>
    <dbReference type="NCBI Taxonomy" id="2978347"/>
    <lineage>
        <taxon>Bacteria</taxon>
        <taxon>Bacillati</taxon>
        <taxon>Actinomycetota</taxon>
        <taxon>Actinomycetes</taxon>
        <taxon>Mycobacteriales</taxon>
        <taxon>Mycobacteriaceae</taxon>
        <taxon>Mycobacterium</taxon>
    </lineage>
</organism>
<comment type="caution">
    <text evidence="8">The sequence shown here is derived from an EMBL/GenBank/DDBJ whole genome shotgun (WGS) entry which is preliminary data.</text>
</comment>
<feature type="domain" description="Glucose-methanol-choline oxidoreductase N-terminal" evidence="6">
    <location>
        <begin position="80"/>
        <end position="103"/>
    </location>
</feature>
<dbReference type="SUPFAM" id="SSF54373">
    <property type="entry name" value="FAD-linked reductases, C-terminal domain"/>
    <property type="match status" value="1"/>
</dbReference>
<evidence type="ECO:0000256" key="3">
    <source>
        <dbReference type="ARBA" id="ARBA00022630"/>
    </source>
</evidence>
<dbReference type="InterPro" id="IPR036188">
    <property type="entry name" value="FAD/NAD-bd_sf"/>
</dbReference>
<dbReference type="InterPro" id="IPR000172">
    <property type="entry name" value="GMC_OxRdtase_N"/>
</dbReference>
<evidence type="ECO:0000313" key="9">
    <source>
        <dbReference type="Proteomes" id="UP001206639"/>
    </source>
</evidence>
<proteinExistence type="inferred from homology"/>